<evidence type="ECO:0000313" key="2">
    <source>
        <dbReference type="Proteomes" id="UP000272528"/>
    </source>
</evidence>
<protein>
    <submittedName>
        <fullName evidence="1">Uncharacterized protein</fullName>
    </submittedName>
</protein>
<reference evidence="2" key="1">
    <citation type="submission" date="2018-12" db="EMBL/GenBank/DDBJ databases">
        <title>Genome sequence of Peanibacillus sp.</title>
        <authorList>
            <person name="Subramani G."/>
            <person name="Srinivasan S."/>
            <person name="Kim M.K."/>
        </authorList>
    </citation>
    <scope>NUCLEOTIDE SEQUENCE [LARGE SCALE GENOMIC DNA]</scope>
    <source>
        <strain evidence="2">18JY67-1</strain>
    </source>
</reference>
<dbReference type="AlphaFoldDB" id="A0A3Q8X639"/>
<dbReference type="KEGG" id="palb:EJC50_18090"/>
<sequence length="269" mass="29666">MAAPFQIVTDVTDCPSPDILSISANTDIMFAAAFGRGIFHKSKDDTWSEAVQGLPEGVIVNRLQIIDRSVYICTNKGLFFYDANCWYPTDITIPCYQVVKQGLFLAAATEYGIWCKIGTYWKCIAYPNMAVYDLLLTPQYYFLGYNNGISLYDRYTDSGADFPLGTAITSLAVVHGRLVGVSIDGKLVQGDQKGGFTVNGFDGISMYALKTTETGVYACSSRGLYRLQLLGDRVIMRSMLTGYPVTDMCISGDCMYVSTLNWGLKKVVL</sequence>
<name>A0A3Q8X639_9BACL</name>
<proteinExistence type="predicted"/>
<evidence type="ECO:0000313" key="1">
    <source>
        <dbReference type="EMBL" id="AZN41369.1"/>
    </source>
</evidence>
<dbReference type="Proteomes" id="UP000272528">
    <property type="component" value="Chromosome"/>
</dbReference>
<dbReference type="EMBL" id="CP034437">
    <property type="protein sequence ID" value="AZN41369.1"/>
    <property type="molecule type" value="Genomic_DNA"/>
</dbReference>
<dbReference type="RefSeq" id="WP_126017076.1">
    <property type="nucleotide sequence ID" value="NZ_CP034437.1"/>
</dbReference>
<organism evidence="1 2">
    <name type="scientific">Paenibacillus albus</name>
    <dbReference type="NCBI Taxonomy" id="2495582"/>
    <lineage>
        <taxon>Bacteria</taxon>
        <taxon>Bacillati</taxon>
        <taxon>Bacillota</taxon>
        <taxon>Bacilli</taxon>
        <taxon>Bacillales</taxon>
        <taxon>Paenibacillaceae</taxon>
        <taxon>Paenibacillus</taxon>
    </lineage>
</organism>
<dbReference type="OrthoDB" id="2545093at2"/>
<gene>
    <name evidence="1" type="ORF">EJC50_18090</name>
</gene>
<keyword evidence="2" id="KW-1185">Reference proteome</keyword>
<accession>A0A3Q8X639</accession>